<reference evidence="2 3" key="1">
    <citation type="submission" date="2020-08" db="EMBL/GenBank/DDBJ databases">
        <title>Genomic Encyclopedia of Type Strains, Phase IV (KMG-IV): sequencing the most valuable type-strain genomes for metagenomic binning, comparative biology and taxonomic classification.</title>
        <authorList>
            <person name="Goeker M."/>
        </authorList>
    </citation>
    <scope>NUCLEOTIDE SEQUENCE [LARGE SCALE GENOMIC DNA]</scope>
    <source>
        <strain evidence="2 3">DSM 29007</strain>
    </source>
</reference>
<evidence type="ECO:0000313" key="2">
    <source>
        <dbReference type="EMBL" id="MBB6073516.1"/>
    </source>
</evidence>
<feature type="chain" id="PRO_5033004978" evidence="1">
    <location>
        <begin position="32"/>
        <end position="71"/>
    </location>
</feature>
<protein>
    <submittedName>
        <fullName evidence="2">Uncharacterized protein</fullName>
    </submittedName>
</protein>
<dbReference type="EMBL" id="JACHIA010000025">
    <property type="protein sequence ID" value="MBB6073516.1"/>
    <property type="molecule type" value="Genomic_DNA"/>
</dbReference>
<comment type="caution">
    <text evidence="2">The sequence shown here is derived from an EMBL/GenBank/DDBJ whole genome shotgun (WGS) entry which is preliminary data.</text>
</comment>
<organism evidence="2 3">
    <name type="scientific">Longimicrobium terrae</name>
    <dbReference type="NCBI Taxonomy" id="1639882"/>
    <lineage>
        <taxon>Bacteria</taxon>
        <taxon>Pseudomonadati</taxon>
        <taxon>Gemmatimonadota</taxon>
        <taxon>Longimicrobiia</taxon>
        <taxon>Longimicrobiales</taxon>
        <taxon>Longimicrobiaceae</taxon>
        <taxon>Longimicrobium</taxon>
    </lineage>
</organism>
<sequence length="71" mass="7655">MTPIRKAILTFATAAPLVLGMIAVFGAPSSAQQMTVTCWKTVCVQNPETKEISCMSHTIPCPPEETEIVHP</sequence>
<dbReference type="AlphaFoldDB" id="A0A841H6P4"/>
<name>A0A841H6P4_9BACT</name>
<evidence type="ECO:0000313" key="3">
    <source>
        <dbReference type="Proteomes" id="UP000582837"/>
    </source>
</evidence>
<feature type="signal peptide" evidence="1">
    <location>
        <begin position="1"/>
        <end position="31"/>
    </location>
</feature>
<evidence type="ECO:0000256" key="1">
    <source>
        <dbReference type="SAM" id="SignalP"/>
    </source>
</evidence>
<keyword evidence="1" id="KW-0732">Signal</keyword>
<dbReference type="RefSeq" id="WP_170038470.1">
    <property type="nucleotide sequence ID" value="NZ_JABDTL010000002.1"/>
</dbReference>
<keyword evidence="3" id="KW-1185">Reference proteome</keyword>
<dbReference type="Proteomes" id="UP000582837">
    <property type="component" value="Unassembled WGS sequence"/>
</dbReference>
<accession>A0A841H6P4</accession>
<gene>
    <name evidence="2" type="ORF">HNQ61_005186</name>
</gene>
<proteinExistence type="predicted"/>